<dbReference type="RefSeq" id="WP_106001867.1">
    <property type="nucleotide sequence ID" value="NZ_CP027527.1"/>
</dbReference>
<dbReference type="AlphaFoldDB" id="A4U1P4"/>
<gene>
    <name evidence="2" type="ORF">MGR_3154</name>
</gene>
<proteinExistence type="predicted"/>
<dbReference type="EMBL" id="CU459003">
    <property type="protein sequence ID" value="CAM76801.1"/>
    <property type="molecule type" value="Genomic_DNA"/>
</dbReference>
<dbReference type="PANTHER" id="PTHR42663">
    <property type="entry name" value="HYDROLASE C777.06C-RELATED-RELATED"/>
    <property type="match status" value="1"/>
</dbReference>
<name>A4U1P4_9PROT</name>
<accession>A4U1P4</accession>
<reference evidence="2" key="1">
    <citation type="journal article" date="2007" name="J. Bacteriol.">
        <title>Comparative genome analysis of four magnetotactic bacteria reveals a complex set of group-specific genes implicated in magnetosome biomineralization and function.</title>
        <authorList>
            <person name="Richter M."/>
            <person name="Kube M."/>
            <person name="Bazylinski D.A."/>
            <person name="Lombardot T."/>
            <person name="Gloeckner F.O."/>
            <person name="Reinhardt R."/>
            <person name="Schueler D."/>
        </authorList>
    </citation>
    <scope>NUCLEOTIDE SEQUENCE</scope>
    <source>
        <strain evidence="2">MSR-1</strain>
    </source>
</reference>
<dbReference type="Pfam" id="PF12706">
    <property type="entry name" value="Lactamase_B_2"/>
    <property type="match status" value="1"/>
</dbReference>
<dbReference type="SUPFAM" id="SSF56281">
    <property type="entry name" value="Metallo-hydrolase/oxidoreductase"/>
    <property type="match status" value="1"/>
</dbReference>
<protein>
    <submittedName>
        <fullName evidence="2">Beta-lactamase</fullName>
    </submittedName>
</protein>
<dbReference type="PANTHER" id="PTHR42663:SF4">
    <property type="entry name" value="SLL1036 PROTEIN"/>
    <property type="match status" value="1"/>
</dbReference>
<dbReference type="InterPro" id="IPR036866">
    <property type="entry name" value="RibonucZ/Hydroxyglut_hydro"/>
</dbReference>
<feature type="domain" description="Metallo-beta-lactamase" evidence="1">
    <location>
        <begin position="41"/>
        <end position="240"/>
    </location>
</feature>
<organism evidence="2">
    <name type="scientific">Magnetospirillum gryphiswaldense</name>
    <dbReference type="NCBI Taxonomy" id="55518"/>
    <lineage>
        <taxon>Bacteria</taxon>
        <taxon>Pseudomonadati</taxon>
        <taxon>Pseudomonadota</taxon>
        <taxon>Alphaproteobacteria</taxon>
        <taxon>Rhodospirillales</taxon>
        <taxon>Rhodospirillaceae</taxon>
        <taxon>Magnetospirillum</taxon>
    </lineage>
</organism>
<evidence type="ECO:0000259" key="1">
    <source>
        <dbReference type="Pfam" id="PF12706"/>
    </source>
</evidence>
<dbReference type="Gene3D" id="3.60.15.10">
    <property type="entry name" value="Ribonuclease Z/Hydroxyacylglutathione hydrolase-like"/>
    <property type="match status" value="1"/>
</dbReference>
<dbReference type="InterPro" id="IPR001279">
    <property type="entry name" value="Metallo-B-lactamas"/>
</dbReference>
<evidence type="ECO:0000313" key="2">
    <source>
        <dbReference type="EMBL" id="CAM76801.1"/>
    </source>
</evidence>
<dbReference type="CDD" id="cd07715">
    <property type="entry name" value="TaR3-like_MBL-fold"/>
    <property type="match status" value="1"/>
</dbReference>
<sequence>MGYVVKFWGVRGSIACPSPDHVVYGGNTSCVEFRLGDNVLIFDAGTGIRMLGRDLFKRGTSSATLMFTHTHWDHINGFPFFAPAFNPAFGLQVMAGHLNGQAGAIEAVLAKQMENPTFPVPLETMRSRLSFHDFRAGDELHPVDGVVVKTAPLRHPNQATGYRVEYQGKSVCYVTDTEHVPGQPDENVLGLIQGADLVIYDSTYTDDEFPAKIHWGHSTWQEGVRLCRAAGVGRLAIFHHDPEHDDVFMAKLEAEAKQAWDGTLVARDGMEVTVA</sequence>